<keyword evidence="3" id="KW-0133">Cell shape</keyword>
<dbReference type="InterPro" id="IPR038063">
    <property type="entry name" value="Transpep_catalytic_dom"/>
</dbReference>
<feature type="compositionally biased region" description="Pro residues" evidence="6">
    <location>
        <begin position="48"/>
        <end position="58"/>
    </location>
</feature>
<evidence type="ECO:0000256" key="1">
    <source>
        <dbReference type="ARBA" id="ARBA00004752"/>
    </source>
</evidence>
<dbReference type="UniPathway" id="UPA00219"/>
<dbReference type="GO" id="GO:0008360">
    <property type="term" value="P:regulation of cell shape"/>
    <property type="evidence" value="ECO:0007669"/>
    <property type="project" value="UniProtKB-KW"/>
</dbReference>
<evidence type="ECO:0000256" key="6">
    <source>
        <dbReference type="SAM" id="MobiDB-lite"/>
    </source>
</evidence>
<keyword evidence="5" id="KW-0961">Cell wall biogenesis/degradation</keyword>
<dbReference type="GO" id="GO:0005576">
    <property type="term" value="C:extracellular region"/>
    <property type="evidence" value="ECO:0007669"/>
    <property type="project" value="TreeGrafter"/>
</dbReference>
<dbReference type="SUPFAM" id="SSF141523">
    <property type="entry name" value="L,D-transpeptidase catalytic domain-like"/>
    <property type="match status" value="1"/>
</dbReference>
<dbReference type="GO" id="GO:0071972">
    <property type="term" value="F:peptidoglycan L,D-transpeptidase activity"/>
    <property type="evidence" value="ECO:0007669"/>
    <property type="project" value="TreeGrafter"/>
</dbReference>
<gene>
    <name evidence="8" type="ORF">UFOPK2786_01683</name>
</gene>
<evidence type="ECO:0000256" key="2">
    <source>
        <dbReference type="ARBA" id="ARBA00022679"/>
    </source>
</evidence>
<proteinExistence type="predicted"/>
<dbReference type="Pfam" id="PF03734">
    <property type="entry name" value="YkuD"/>
    <property type="match status" value="1"/>
</dbReference>
<feature type="compositionally biased region" description="Low complexity" evidence="6">
    <location>
        <begin position="31"/>
        <end position="47"/>
    </location>
</feature>
<evidence type="ECO:0000259" key="7">
    <source>
        <dbReference type="PROSITE" id="PS52029"/>
    </source>
</evidence>
<dbReference type="InterPro" id="IPR050979">
    <property type="entry name" value="LD-transpeptidase"/>
</dbReference>
<dbReference type="InterPro" id="IPR005490">
    <property type="entry name" value="LD_TPept_cat_dom"/>
</dbReference>
<evidence type="ECO:0000256" key="5">
    <source>
        <dbReference type="ARBA" id="ARBA00023316"/>
    </source>
</evidence>
<dbReference type="GO" id="GO:0016740">
    <property type="term" value="F:transferase activity"/>
    <property type="evidence" value="ECO:0007669"/>
    <property type="project" value="UniProtKB-KW"/>
</dbReference>
<dbReference type="Gene3D" id="2.40.440.10">
    <property type="entry name" value="L,D-transpeptidase catalytic domain-like"/>
    <property type="match status" value="1"/>
</dbReference>
<dbReference type="EMBL" id="CAEZYW010000321">
    <property type="protein sequence ID" value="CAB4758165.1"/>
    <property type="molecule type" value="Genomic_DNA"/>
</dbReference>
<dbReference type="PROSITE" id="PS52029">
    <property type="entry name" value="LD_TPASE"/>
    <property type="match status" value="1"/>
</dbReference>
<dbReference type="PANTHER" id="PTHR30582">
    <property type="entry name" value="L,D-TRANSPEPTIDASE"/>
    <property type="match status" value="1"/>
</dbReference>
<dbReference type="GO" id="GO:0018104">
    <property type="term" value="P:peptidoglycan-protein cross-linking"/>
    <property type="evidence" value="ECO:0007669"/>
    <property type="project" value="TreeGrafter"/>
</dbReference>
<keyword evidence="4" id="KW-0573">Peptidoglycan synthesis</keyword>
<evidence type="ECO:0000313" key="8">
    <source>
        <dbReference type="EMBL" id="CAB4758165.1"/>
    </source>
</evidence>
<comment type="pathway">
    <text evidence="1">Cell wall biogenesis; peptidoglycan biosynthesis.</text>
</comment>
<dbReference type="AlphaFoldDB" id="A0A6J6UFR1"/>
<evidence type="ECO:0000256" key="3">
    <source>
        <dbReference type="ARBA" id="ARBA00022960"/>
    </source>
</evidence>
<feature type="domain" description="L,D-TPase catalytic" evidence="7">
    <location>
        <begin position="82"/>
        <end position="207"/>
    </location>
</feature>
<organism evidence="8">
    <name type="scientific">freshwater metagenome</name>
    <dbReference type="NCBI Taxonomy" id="449393"/>
    <lineage>
        <taxon>unclassified sequences</taxon>
        <taxon>metagenomes</taxon>
        <taxon>ecological metagenomes</taxon>
    </lineage>
</organism>
<dbReference type="GO" id="GO:0071555">
    <property type="term" value="P:cell wall organization"/>
    <property type="evidence" value="ECO:0007669"/>
    <property type="project" value="UniProtKB-KW"/>
</dbReference>
<dbReference type="CDD" id="cd16913">
    <property type="entry name" value="YkuD_like"/>
    <property type="match status" value="1"/>
</dbReference>
<accession>A0A6J6UFR1</accession>
<protein>
    <submittedName>
        <fullName evidence="8">Unannotated protein</fullName>
    </submittedName>
</protein>
<feature type="region of interest" description="Disordered" evidence="6">
    <location>
        <begin position="31"/>
        <end position="78"/>
    </location>
</feature>
<reference evidence="8" key="1">
    <citation type="submission" date="2020-05" db="EMBL/GenBank/DDBJ databases">
        <authorList>
            <person name="Chiriac C."/>
            <person name="Salcher M."/>
            <person name="Ghai R."/>
            <person name="Kavagutti S V."/>
        </authorList>
    </citation>
    <scope>NUCLEOTIDE SEQUENCE</scope>
</reference>
<name>A0A6J6UFR1_9ZZZZ</name>
<evidence type="ECO:0000256" key="4">
    <source>
        <dbReference type="ARBA" id="ARBA00022984"/>
    </source>
</evidence>
<sequence length="208" mass="22133">MRMVRYRSAASAGLAAGLLMALTAYSAASAHADTTTPSPSPTASSSPSPTPTPKPLTPVPATRTSKARNVPAYPTASRERGKRIVYDKSLMTVWLIDEREQVVARFPVVGRPDRPAAGAYKVYSKSESSANPIQKLTFKNMVRFAYGQSTGASIGFHDIPRTYDGRPIHGESVLGLPLGAGGCVRMATDDSEQVYAFARNGTTVEVIG</sequence>
<keyword evidence="2" id="KW-0808">Transferase</keyword>